<organism evidence="1 2">
    <name type="scientific">Ceratopteris richardii</name>
    <name type="common">Triangle waterfern</name>
    <dbReference type="NCBI Taxonomy" id="49495"/>
    <lineage>
        <taxon>Eukaryota</taxon>
        <taxon>Viridiplantae</taxon>
        <taxon>Streptophyta</taxon>
        <taxon>Embryophyta</taxon>
        <taxon>Tracheophyta</taxon>
        <taxon>Polypodiopsida</taxon>
        <taxon>Polypodiidae</taxon>
        <taxon>Polypodiales</taxon>
        <taxon>Pteridineae</taxon>
        <taxon>Pteridaceae</taxon>
        <taxon>Parkerioideae</taxon>
        <taxon>Ceratopteris</taxon>
    </lineage>
</organism>
<keyword evidence="2" id="KW-1185">Reference proteome</keyword>
<gene>
    <name evidence="1" type="ORF">KP509_06G087500</name>
</gene>
<sequence>MQVRSNSRSVTIMTARIAPGGHAQITISKFCPTVVVMFEGSNQVIFIGSTTISKRREDHHRPDLPIGRYDKSLMELHFASATGSSVSTLTVTLTVYQCMPLPDKLRTPARPEWTSPSSSPLHCKCAEAKIMPIYKDDARIGTGTSHSYVSLSRSSFFFPPCQGGPFCEPSCIFLTP</sequence>
<proteinExistence type="predicted"/>
<evidence type="ECO:0000313" key="2">
    <source>
        <dbReference type="Proteomes" id="UP000825935"/>
    </source>
</evidence>
<evidence type="ECO:0000313" key="1">
    <source>
        <dbReference type="EMBL" id="KAH7435989.1"/>
    </source>
</evidence>
<name>A0A8T2UV81_CERRI</name>
<reference evidence="1" key="1">
    <citation type="submission" date="2021-08" db="EMBL/GenBank/DDBJ databases">
        <title>WGS assembly of Ceratopteris richardii.</title>
        <authorList>
            <person name="Marchant D.B."/>
            <person name="Chen G."/>
            <person name="Jenkins J."/>
            <person name="Shu S."/>
            <person name="Leebens-Mack J."/>
            <person name="Grimwood J."/>
            <person name="Schmutz J."/>
            <person name="Soltis P."/>
            <person name="Soltis D."/>
            <person name="Chen Z.-H."/>
        </authorList>
    </citation>
    <scope>NUCLEOTIDE SEQUENCE</scope>
    <source>
        <strain evidence="1">Whitten #5841</strain>
        <tissue evidence="1">Leaf</tissue>
    </source>
</reference>
<dbReference type="AlphaFoldDB" id="A0A8T2UV81"/>
<comment type="caution">
    <text evidence="1">The sequence shown here is derived from an EMBL/GenBank/DDBJ whole genome shotgun (WGS) entry which is preliminary data.</text>
</comment>
<accession>A0A8T2UV81</accession>
<protein>
    <submittedName>
        <fullName evidence="1">Uncharacterized protein</fullName>
    </submittedName>
</protein>
<dbReference type="Proteomes" id="UP000825935">
    <property type="component" value="Chromosome 6"/>
</dbReference>
<dbReference type="EMBL" id="CM035411">
    <property type="protein sequence ID" value="KAH7435989.1"/>
    <property type="molecule type" value="Genomic_DNA"/>
</dbReference>